<dbReference type="EMBL" id="CAJOBR010083667">
    <property type="protein sequence ID" value="CAF5128821.1"/>
    <property type="molecule type" value="Genomic_DNA"/>
</dbReference>
<evidence type="ECO:0000313" key="1">
    <source>
        <dbReference type="EMBL" id="CAF5128821.1"/>
    </source>
</evidence>
<dbReference type="AlphaFoldDB" id="A0A822FJR1"/>
<name>A0A822FJR1_9BILA</name>
<dbReference type="Proteomes" id="UP000663848">
    <property type="component" value="Unassembled WGS sequence"/>
</dbReference>
<gene>
    <name evidence="1" type="ORF">QYT958_LOCUS46608</name>
</gene>
<protein>
    <submittedName>
        <fullName evidence="1">Uncharacterized protein</fullName>
    </submittedName>
</protein>
<sequence length="28" mass="3365">MLNKSKTDYNENRQGHVQKRCVLCRSKQ</sequence>
<proteinExistence type="predicted"/>
<feature type="non-terminal residue" evidence="1">
    <location>
        <position position="1"/>
    </location>
</feature>
<comment type="caution">
    <text evidence="1">The sequence shown here is derived from an EMBL/GenBank/DDBJ whole genome shotgun (WGS) entry which is preliminary data.</text>
</comment>
<reference evidence="1" key="1">
    <citation type="submission" date="2021-02" db="EMBL/GenBank/DDBJ databases">
        <authorList>
            <person name="Nowell W R."/>
        </authorList>
    </citation>
    <scope>NUCLEOTIDE SEQUENCE</scope>
</reference>
<organism evidence="1 2">
    <name type="scientific">Rotaria socialis</name>
    <dbReference type="NCBI Taxonomy" id="392032"/>
    <lineage>
        <taxon>Eukaryota</taxon>
        <taxon>Metazoa</taxon>
        <taxon>Spiralia</taxon>
        <taxon>Gnathifera</taxon>
        <taxon>Rotifera</taxon>
        <taxon>Eurotatoria</taxon>
        <taxon>Bdelloidea</taxon>
        <taxon>Philodinida</taxon>
        <taxon>Philodinidae</taxon>
        <taxon>Rotaria</taxon>
    </lineage>
</organism>
<evidence type="ECO:0000313" key="2">
    <source>
        <dbReference type="Proteomes" id="UP000663848"/>
    </source>
</evidence>
<accession>A0A822FJR1</accession>